<evidence type="ECO:0000313" key="3">
    <source>
        <dbReference type="Proteomes" id="UP000092124"/>
    </source>
</evidence>
<comment type="caution">
    <text evidence="2">The sequence shown here is derived from an EMBL/GenBank/DDBJ whole genome shotgun (WGS) entry which is preliminary data.</text>
</comment>
<dbReference type="AlphaFoldDB" id="A0A1A6H0S6"/>
<keyword evidence="1" id="KW-0472">Membrane</keyword>
<keyword evidence="1" id="KW-1133">Transmembrane helix</keyword>
<keyword evidence="3" id="KW-1185">Reference proteome</keyword>
<dbReference type="EMBL" id="LZPO01057484">
    <property type="protein sequence ID" value="OBS71435.1"/>
    <property type="molecule type" value="Genomic_DNA"/>
</dbReference>
<evidence type="ECO:0000313" key="2">
    <source>
        <dbReference type="EMBL" id="OBS71435.1"/>
    </source>
</evidence>
<evidence type="ECO:0000256" key="1">
    <source>
        <dbReference type="SAM" id="Phobius"/>
    </source>
</evidence>
<sequence length="99" mass="11279">DGLRKCNSQRLQTCGPYRHGHILVHTPDGRQEHQLSFFVSEPSSSHVILAGYQCPLSLLLLITVFSLFQKLHCMQPQALSLHTQLFTDSRGKRLTRKSH</sequence>
<name>A0A1A6H0S6_NEOLE</name>
<reference evidence="2 3" key="1">
    <citation type="submission" date="2016-06" db="EMBL/GenBank/DDBJ databases">
        <title>The Draft Genome Sequence and Annotation of the Desert Woodrat Neotoma lepida.</title>
        <authorList>
            <person name="Campbell M."/>
            <person name="Oakeson K.F."/>
            <person name="Yandell M."/>
            <person name="Halpert J.R."/>
            <person name="Dearing D."/>
        </authorList>
    </citation>
    <scope>NUCLEOTIDE SEQUENCE [LARGE SCALE GENOMIC DNA]</scope>
    <source>
        <strain evidence="2">417</strain>
        <tissue evidence="2">Liver</tissue>
    </source>
</reference>
<proteinExistence type="predicted"/>
<feature type="non-terminal residue" evidence="2">
    <location>
        <position position="1"/>
    </location>
</feature>
<accession>A0A1A6H0S6</accession>
<gene>
    <name evidence="2" type="ORF">A6R68_00012</name>
</gene>
<protein>
    <submittedName>
        <fullName evidence="2">Uncharacterized protein</fullName>
    </submittedName>
</protein>
<keyword evidence="1" id="KW-0812">Transmembrane</keyword>
<feature type="transmembrane region" description="Helical" evidence="1">
    <location>
        <begin position="47"/>
        <end position="68"/>
    </location>
</feature>
<dbReference type="Proteomes" id="UP000092124">
    <property type="component" value="Unassembled WGS sequence"/>
</dbReference>
<organism evidence="2 3">
    <name type="scientific">Neotoma lepida</name>
    <name type="common">Desert woodrat</name>
    <dbReference type="NCBI Taxonomy" id="56216"/>
    <lineage>
        <taxon>Eukaryota</taxon>
        <taxon>Metazoa</taxon>
        <taxon>Chordata</taxon>
        <taxon>Craniata</taxon>
        <taxon>Vertebrata</taxon>
        <taxon>Euteleostomi</taxon>
        <taxon>Mammalia</taxon>
        <taxon>Eutheria</taxon>
        <taxon>Euarchontoglires</taxon>
        <taxon>Glires</taxon>
        <taxon>Rodentia</taxon>
        <taxon>Myomorpha</taxon>
        <taxon>Muroidea</taxon>
        <taxon>Cricetidae</taxon>
        <taxon>Neotominae</taxon>
        <taxon>Neotoma</taxon>
    </lineage>
</organism>
<feature type="non-terminal residue" evidence="2">
    <location>
        <position position="99"/>
    </location>
</feature>